<dbReference type="AlphaFoldDB" id="A0A6B0QUP9"/>
<evidence type="ECO:0000313" key="1">
    <source>
        <dbReference type="EMBL" id="MXQ81295.1"/>
    </source>
</evidence>
<gene>
    <name evidence="1" type="ORF">E5288_WYG006032</name>
</gene>
<proteinExistence type="predicted"/>
<accession>A0A6B0QUP9</accession>
<keyword evidence="2" id="KW-1185">Reference proteome</keyword>
<name>A0A6B0QUP9_9CETA</name>
<sequence>MAWLQAPSNWGWSGAKCAGRQSTEQPQKLRGDVALFPGNQQQSASFISSFTMDSGALLANENGPSPADISGARLGVGAGAFPANGTCFSWISCNQESGPGSCFTYLFIFCHLLNRKWSSQWKPLLTLHFDEAFESHGSGFRGFVNPDDTLFPLSGAAVSERGVFSSQNSSSDNELPRTSQQEQRVWRNQLGSSINSERPLVPPGTSLSPLLQVGPGTKRIKINILEVVENLLRIVFNYYFEDFLMTRHPREGQEENGDLA</sequence>
<evidence type="ECO:0000313" key="2">
    <source>
        <dbReference type="Proteomes" id="UP000322234"/>
    </source>
</evidence>
<protein>
    <submittedName>
        <fullName evidence="1">Uncharacterized protein</fullName>
    </submittedName>
</protein>
<organism evidence="1 2">
    <name type="scientific">Bos mutus</name>
    <name type="common">wild yak</name>
    <dbReference type="NCBI Taxonomy" id="72004"/>
    <lineage>
        <taxon>Eukaryota</taxon>
        <taxon>Metazoa</taxon>
        <taxon>Chordata</taxon>
        <taxon>Craniata</taxon>
        <taxon>Vertebrata</taxon>
        <taxon>Euteleostomi</taxon>
        <taxon>Mammalia</taxon>
        <taxon>Eutheria</taxon>
        <taxon>Laurasiatheria</taxon>
        <taxon>Artiodactyla</taxon>
        <taxon>Ruminantia</taxon>
        <taxon>Pecora</taxon>
        <taxon>Bovidae</taxon>
        <taxon>Bovinae</taxon>
        <taxon>Bos</taxon>
    </lineage>
</organism>
<dbReference type="Proteomes" id="UP000322234">
    <property type="component" value="Unassembled WGS sequence"/>
</dbReference>
<reference evidence="1" key="1">
    <citation type="submission" date="2019-10" db="EMBL/GenBank/DDBJ databases">
        <title>The sequence and de novo assembly of the wild yak genome.</title>
        <authorList>
            <person name="Liu Y."/>
        </authorList>
    </citation>
    <scope>NUCLEOTIDE SEQUENCE [LARGE SCALE GENOMIC DNA]</scope>
    <source>
        <strain evidence="1">WY2019</strain>
    </source>
</reference>
<comment type="caution">
    <text evidence="1">The sequence shown here is derived from an EMBL/GenBank/DDBJ whole genome shotgun (WGS) entry which is preliminary data.</text>
</comment>
<dbReference type="EMBL" id="VBQZ03000007">
    <property type="protein sequence ID" value="MXQ81295.1"/>
    <property type="molecule type" value="Genomic_DNA"/>
</dbReference>